<dbReference type="RefSeq" id="WP_126396746.1">
    <property type="nucleotide sequence ID" value="NZ_AP018907.1"/>
</dbReference>
<dbReference type="Pfam" id="PF09527">
    <property type="entry name" value="ATPase_gene1"/>
    <property type="match status" value="1"/>
</dbReference>
<evidence type="ECO:0000313" key="4">
    <source>
        <dbReference type="Proteomes" id="UP000266934"/>
    </source>
</evidence>
<reference evidence="3 4" key="1">
    <citation type="submission" date="2018-08" db="EMBL/GenBank/DDBJ databases">
        <title>Complete genome sequencing of Blastochloris tepida GI.</title>
        <authorList>
            <person name="Tsukatani Y."/>
            <person name="Mori H."/>
        </authorList>
    </citation>
    <scope>NUCLEOTIDE SEQUENCE [LARGE SCALE GENOMIC DNA]</scope>
    <source>
        <strain evidence="3 4">GI</strain>
    </source>
</reference>
<feature type="region of interest" description="Disordered" evidence="1">
    <location>
        <begin position="35"/>
        <end position="58"/>
    </location>
</feature>
<keyword evidence="4" id="KW-1185">Reference proteome</keyword>
<dbReference type="KEGG" id="blag:BLTE_01780"/>
<organism evidence="3 4">
    <name type="scientific">Blastochloris tepida</name>
    <dbReference type="NCBI Taxonomy" id="2233851"/>
    <lineage>
        <taxon>Bacteria</taxon>
        <taxon>Pseudomonadati</taxon>
        <taxon>Pseudomonadota</taxon>
        <taxon>Alphaproteobacteria</taxon>
        <taxon>Hyphomicrobiales</taxon>
        <taxon>Blastochloridaceae</taxon>
        <taxon>Blastochloris</taxon>
    </lineage>
</organism>
<dbReference type="InterPro" id="IPR032820">
    <property type="entry name" value="ATPase_put"/>
</dbReference>
<gene>
    <name evidence="3" type="ORF">BLTE_01780</name>
</gene>
<protein>
    <submittedName>
        <fullName evidence="3">ATP synthase protein I</fullName>
    </submittedName>
</protein>
<evidence type="ECO:0000256" key="1">
    <source>
        <dbReference type="SAM" id="MobiDB-lite"/>
    </source>
</evidence>
<keyword evidence="2" id="KW-0812">Transmembrane</keyword>
<dbReference type="OrthoDB" id="15401at2"/>
<name>A0A348FW10_9HYPH</name>
<feature type="compositionally biased region" description="Basic and acidic residues" evidence="1">
    <location>
        <begin position="8"/>
        <end position="20"/>
    </location>
</feature>
<dbReference type="EMBL" id="AP018907">
    <property type="protein sequence ID" value="BBF91493.1"/>
    <property type="molecule type" value="Genomic_DNA"/>
</dbReference>
<feature type="region of interest" description="Disordered" evidence="1">
    <location>
        <begin position="1"/>
        <end position="20"/>
    </location>
</feature>
<sequence>MTNGGTSDGRDGAGKRPSEAELAARLERLGRKIDLLQGKEKSGQATGEPSPQSAGSGYARAARLSSEFVGGVLVGGGLGWLLDRVLGITPWGMIVFLMLGFAAGVLNVMRAAAKESGSGPGAPDR</sequence>
<keyword evidence="2" id="KW-1133">Transmembrane helix</keyword>
<dbReference type="AlphaFoldDB" id="A0A348FW10"/>
<evidence type="ECO:0000256" key="2">
    <source>
        <dbReference type="SAM" id="Phobius"/>
    </source>
</evidence>
<dbReference type="Proteomes" id="UP000266934">
    <property type="component" value="Chromosome"/>
</dbReference>
<feature type="transmembrane region" description="Helical" evidence="2">
    <location>
        <begin position="64"/>
        <end position="82"/>
    </location>
</feature>
<proteinExistence type="predicted"/>
<keyword evidence="2" id="KW-0472">Membrane</keyword>
<feature type="transmembrane region" description="Helical" evidence="2">
    <location>
        <begin position="88"/>
        <end position="109"/>
    </location>
</feature>
<evidence type="ECO:0000313" key="3">
    <source>
        <dbReference type="EMBL" id="BBF91493.1"/>
    </source>
</evidence>
<feature type="compositionally biased region" description="Polar residues" evidence="1">
    <location>
        <begin position="43"/>
        <end position="55"/>
    </location>
</feature>
<accession>A0A348FW10</accession>